<dbReference type="RefSeq" id="WP_353641318.1">
    <property type="nucleotide sequence ID" value="NZ_CP159253.1"/>
</dbReference>
<sequence>MNVANVGDLSLGQWSAICRAWNKAHGESKAAPPSEAEFDVAVMRARGVA</sequence>
<organism evidence="1">
    <name type="scientific">Mesorhizobium sp. WSM2240</name>
    <dbReference type="NCBI Taxonomy" id="3228851"/>
    <lineage>
        <taxon>Bacteria</taxon>
        <taxon>Pseudomonadati</taxon>
        <taxon>Pseudomonadota</taxon>
        <taxon>Alphaproteobacteria</taxon>
        <taxon>Hyphomicrobiales</taxon>
        <taxon>Phyllobacteriaceae</taxon>
        <taxon>Mesorhizobium</taxon>
    </lineage>
</organism>
<reference evidence="1" key="1">
    <citation type="submission" date="2024-06" db="EMBL/GenBank/DDBJ databases">
        <title>Mesorhizobium karijinii sp. nov., a symbiont of the iconic Swainsona formosa from arid Australia.</title>
        <authorList>
            <person name="Hill Y.J."/>
            <person name="Watkin E.L.J."/>
            <person name="O'Hara G.W."/>
            <person name="Terpolilli J."/>
            <person name="Tye M.L."/>
            <person name="Kohlmeier M.G."/>
        </authorList>
    </citation>
    <scope>NUCLEOTIDE SEQUENCE</scope>
    <source>
        <strain evidence="1">WSM2240</strain>
    </source>
</reference>
<dbReference type="AlphaFoldDB" id="A0AAU8CY83"/>
<dbReference type="EMBL" id="CP159253">
    <property type="protein sequence ID" value="XCG51171.1"/>
    <property type="molecule type" value="Genomic_DNA"/>
</dbReference>
<proteinExistence type="predicted"/>
<name>A0AAU8CY83_9HYPH</name>
<accession>A0AAU8CY83</accession>
<evidence type="ECO:0000313" key="1">
    <source>
        <dbReference type="EMBL" id="XCG51171.1"/>
    </source>
</evidence>
<gene>
    <name evidence="1" type="ORF">ABVK50_12135</name>
</gene>
<protein>
    <submittedName>
        <fullName evidence="1">Uncharacterized protein</fullName>
    </submittedName>
</protein>